<evidence type="ECO:0000256" key="8">
    <source>
        <dbReference type="RuleBase" id="RU361140"/>
    </source>
</evidence>
<dbReference type="PANTHER" id="PTHR30627">
    <property type="entry name" value="PEPTIDOGLYCAN D,D-TRANSPEPTIDASE"/>
    <property type="match status" value="1"/>
</dbReference>
<evidence type="ECO:0000313" key="11">
    <source>
        <dbReference type="Proteomes" id="UP000033475"/>
    </source>
</evidence>
<dbReference type="GO" id="GO:0046677">
    <property type="term" value="P:response to antibiotic"/>
    <property type="evidence" value="ECO:0007669"/>
    <property type="project" value="UniProtKB-UniRule"/>
</dbReference>
<comment type="catalytic activity">
    <reaction evidence="1 8">
        <text>a beta-lactam + H2O = a substituted beta-amino acid</text>
        <dbReference type="Rhea" id="RHEA:20401"/>
        <dbReference type="ChEBI" id="CHEBI:15377"/>
        <dbReference type="ChEBI" id="CHEBI:35627"/>
        <dbReference type="ChEBI" id="CHEBI:140347"/>
        <dbReference type="EC" id="3.5.2.6"/>
    </reaction>
</comment>
<evidence type="ECO:0000256" key="1">
    <source>
        <dbReference type="ARBA" id="ARBA00001526"/>
    </source>
</evidence>
<feature type="active site" description="Acyl-ester intermediate" evidence="7">
    <location>
        <position position="48"/>
    </location>
</feature>
<dbReference type="SUPFAM" id="SSF56601">
    <property type="entry name" value="beta-lactamase/transpeptidase-like"/>
    <property type="match status" value="1"/>
</dbReference>
<dbReference type="PROSITE" id="PS00337">
    <property type="entry name" value="BETA_LACTAMASE_D"/>
    <property type="match status" value="1"/>
</dbReference>
<feature type="domain" description="Penicillin-binding protein transpeptidase" evidence="9">
    <location>
        <begin position="36"/>
        <end position="255"/>
    </location>
</feature>
<evidence type="ECO:0000259" key="9">
    <source>
        <dbReference type="Pfam" id="PF00905"/>
    </source>
</evidence>
<dbReference type="GO" id="GO:0071555">
    <property type="term" value="P:cell wall organization"/>
    <property type="evidence" value="ECO:0007669"/>
    <property type="project" value="TreeGrafter"/>
</dbReference>
<keyword evidence="6 8" id="KW-0046">Antibiotic resistance</keyword>
<protein>
    <recommendedName>
        <fullName evidence="3 8">Beta-lactamase</fullName>
        <ecNumber evidence="3 8">3.5.2.6</ecNumber>
    </recommendedName>
</protein>
<dbReference type="InterPro" id="IPR002137">
    <property type="entry name" value="Beta-lactam_class-D_AS"/>
</dbReference>
<name>A0A0F3MTE3_RICFI</name>
<organism evidence="10 11">
    <name type="scientific">Rickettsia felis str. Pedreira</name>
    <dbReference type="NCBI Taxonomy" id="1359196"/>
    <lineage>
        <taxon>Bacteria</taxon>
        <taxon>Pseudomonadati</taxon>
        <taxon>Pseudomonadota</taxon>
        <taxon>Alphaproteobacteria</taxon>
        <taxon>Rickettsiales</taxon>
        <taxon>Rickettsiaceae</taxon>
        <taxon>Rickettsieae</taxon>
        <taxon>Rickettsia</taxon>
        <taxon>spotted fever group</taxon>
    </lineage>
</organism>
<evidence type="ECO:0000256" key="3">
    <source>
        <dbReference type="ARBA" id="ARBA00012865"/>
    </source>
</evidence>
<keyword evidence="4" id="KW-0732">Signal</keyword>
<evidence type="ECO:0000256" key="6">
    <source>
        <dbReference type="ARBA" id="ARBA00023251"/>
    </source>
</evidence>
<evidence type="ECO:0000256" key="7">
    <source>
        <dbReference type="PIRSR" id="PIRSR602137-50"/>
    </source>
</evidence>
<dbReference type="InterPro" id="IPR001460">
    <property type="entry name" value="PCN-bd_Tpept"/>
</dbReference>
<keyword evidence="5 8" id="KW-0378">Hydrolase</keyword>
<dbReference type="EC" id="3.5.2.6" evidence="3 8"/>
<dbReference type="RefSeq" id="WP_011271575.1">
    <property type="nucleotide sequence ID" value="NZ_LANQ01000001.1"/>
</dbReference>
<reference evidence="10 11" key="1">
    <citation type="submission" date="2015-01" db="EMBL/GenBank/DDBJ databases">
        <title>Genome Sequencing of Rickettsiales.</title>
        <authorList>
            <person name="Daugherty S.C."/>
            <person name="Su Q."/>
            <person name="Abolude K."/>
            <person name="Beier-Sexton M."/>
            <person name="Carlyon J.A."/>
            <person name="Carter R."/>
            <person name="Day N.P."/>
            <person name="Dumler S.J."/>
            <person name="Dyachenko V."/>
            <person name="Godinez A."/>
            <person name="Kurtti T.J."/>
            <person name="Lichay M."/>
            <person name="Mullins K.E."/>
            <person name="Ott S."/>
            <person name="Pappas-Brown V."/>
            <person name="Paris D.H."/>
            <person name="Patel P."/>
            <person name="Richards A.L."/>
            <person name="Sadzewicz L."/>
            <person name="Sears K."/>
            <person name="Seidman D."/>
            <person name="Sengamalay N."/>
            <person name="Stenos J."/>
            <person name="Tallon L.J."/>
            <person name="Vincent G."/>
            <person name="Fraser C.M."/>
            <person name="Munderloh U."/>
            <person name="Dunning-Hotopp J.C."/>
        </authorList>
    </citation>
    <scope>NUCLEOTIDE SEQUENCE [LARGE SCALE GENOMIC DNA]</scope>
    <source>
        <strain evidence="10 11">Pedreira</strain>
    </source>
</reference>
<sequence length="266" mass="31181">MKKIILYITALISLTIPFITRADCFLVKENYKFIKQEGNCESRYAPCSTFKIVLSLMGYDDGFLIDETHPKLPFKEGYDDYLEVWKQPHTPKDWIKNSCLWYSRLITKELGYEKFRDYITKFDYGNQDISGDKGKNNGLTNAWLSSSLEISPEEQLAFLQKLVVNQLPVSVQAQEMTKNIMFIEDFADGWKLYGKTGSGNRLNEDRTVKLKDRQIGWFIGWLQKNDRKIFFVHFIEDKKHHDSYASLRSKEAAKEKLKELINKELK</sequence>
<dbReference type="GO" id="GO:0008800">
    <property type="term" value="F:beta-lactamase activity"/>
    <property type="evidence" value="ECO:0007669"/>
    <property type="project" value="UniProtKB-UniRule"/>
</dbReference>
<proteinExistence type="inferred from homology"/>
<gene>
    <name evidence="10" type="primary">bla</name>
    <name evidence="10" type="ORF">RFEPED_1094</name>
</gene>
<dbReference type="GO" id="GO:0017001">
    <property type="term" value="P:antibiotic catabolic process"/>
    <property type="evidence" value="ECO:0007669"/>
    <property type="project" value="InterPro"/>
</dbReference>
<dbReference type="GO" id="GO:0008658">
    <property type="term" value="F:penicillin binding"/>
    <property type="evidence" value="ECO:0007669"/>
    <property type="project" value="InterPro"/>
</dbReference>
<dbReference type="Gene3D" id="3.40.710.10">
    <property type="entry name" value="DD-peptidase/beta-lactamase superfamily"/>
    <property type="match status" value="1"/>
</dbReference>
<comment type="caution">
    <text evidence="10">The sequence shown here is derived from an EMBL/GenBank/DDBJ whole genome shotgun (WGS) entry which is preliminary data.</text>
</comment>
<dbReference type="InterPro" id="IPR012338">
    <property type="entry name" value="Beta-lactam/transpept-like"/>
</dbReference>
<evidence type="ECO:0000256" key="5">
    <source>
        <dbReference type="ARBA" id="ARBA00022801"/>
    </source>
</evidence>
<dbReference type="EMBL" id="LANQ01000001">
    <property type="protein sequence ID" value="KJV58702.1"/>
    <property type="molecule type" value="Genomic_DNA"/>
</dbReference>
<feature type="modified residue" description="N6-carboxylysine" evidence="7">
    <location>
        <position position="51"/>
    </location>
</feature>
<evidence type="ECO:0000256" key="2">
    <source>
        <dbReference type="ARBA" id="ARBA00007898"/>
    </source>
</evidence>
<dbReference type="AlphaFoldDB" id="A0A0F3MTE3"/>
<dbReference type="PANTHER" id="PTHR30627:SF6">
    <property type="entry name" value="BETA-LACTAMASE YBXI-RELATED"/>
    <property type="match status" value="1"/>
</dbReference>
<dbReference type="PATRIC" id="fig|1359196.3.peg.1060"/>
<dbReference type="Proteomes" id="UP000033475">
    <property type="component" value="Unassembled WGS sequence"/>
</dbReference>
<evidence type="ECO:0000256" key="4">
    <source>
        <dbReference type="ARBA" id="ARBA00022729"/>
    </source>
</evidence>
<dbReference type="InterPro" id="IPR050515">
    <property type="entry name" value="Beta-lactam/transpept"/>
</dbReference>
<accession>A0A0F3MTE3</accession>
<dbReference type="NCBIfam" id="NF000270">
    <property type="entry name" value="bla_class_D_alt"/>
    <property type="match status" value="1"/>
</dbReference>
<dbReference type="Pfam" id="PF00905">
    <property type="entry name" value="Transpeptidase"/>
    <property type="match status" value="1"/>
</dbReference>
<comment type="similarity">
    <text evidence="2 8">Belongs to the class-D beta-lactamase family.</text>
</comment>
<dbReference type="GO" id="GO:0005886">
    <property type="term" value="C:plasma membrane"/>
    <property type="evidence" value="ECO:0007669"/>
    <property type="project" value="TreeGrafter"/>
</dbReference>
<evidence type="ECO:0000313" key="10">
    <source>
        <dbReference type="EMBL" id="KJV58702.1"/>
    </source>
</evidence>